<dbReference type="GO" id="GO:0006310">
    <property type="term" value="P:DNA recombination"/>
    <property type="evidence" value="ECO:0007669"/>
    <property type="project" value="UniProtKB-KW"/>
</dbReference>
<proteinExistence type="predicted"/>
<dbReference type="Pfam" id="PF00589">
    <property type="entry name" value="Phage_integrase"/>
    <property type="match status" value="1"/>
</dbReference>
<evidence type="ECO:0000313" key="4">
    <source>
        <dbReference type="Proteomes" id="UP000705823"/>
    </source>
</evidence>
<keyword evidence="4" id="KW-1185">Reference proteome</keyword>
<dbReference type="Gene3D" id="1.10.443.10">
    <property type="entry name" value="Intergrase catalytic core"/>
    <property type="match status" value="1"/>
</dbReference>
<dbReference type="RefSeq" id="WP_142980701.1">
    <property type="nucleotide sequence ID" value="NZ_RKLU01000011.1"/>
</dbReference>
<evidence type="ECO:0000259" key="2">
    <source>
        <dbReference type="PROSITE" id="PS51898"/>
    </source>
</evidence>
<dbReference type="SUPFAM" id="SSF56349">
    <property type="entry name" value="DNA breaking-rejoining enzymes"/>
    <property type="match status" value="1"/>
</dbReference>
<organism evidence="3 4">
    <name type="scientific">Halonotius terrestris</name>
    <dbReference type="NCBI Taxonomy" id="2487750"/>
    <lineage>
        <taxon>Archaea</taxon>
        <taxon>Methanobacteriati</taxon>
        <taxon>Methanobacteriota</taxon>
        <taxon>Stenosarchaea group</taxon>
        <taxon>Halobacteria</taxon>
        <taxon>Halobacteriales</taxon>
        <taxon>Haloferacaceae</taxon>
        <taxon>Halonotius</taxon>
    </lineage>
</organism>
<dbReference type="CDD" id="cd00397">
    <property type="entry name" value="DNA_BRE_C"/>
    <property type="match status" value="1"/>
</dbReference>
<gene>
    <name evidence="3" type="ORF">EGH24_13720</name>
</gene>
<dbReference type="GO" id="GO:0015074">
    <property type="term" value="P:DNA integration"/>
    <property type="evidence" value="ECO:0007669"/>
    <property type="project" value="InterPro"/>
</dbReference>
<reference evidence="3" key="1">
    <citation type="submission" date="2019-02" db="EMBL/GenBank/DDBJ databases">
        <title>Halonotius sp. a new haloarchaeum isolated from saline soil.</title>
        <authorList>
            <person name="Duran-Viseras A."/>
            <person name="Sanchez-Porro C."/>
            <person name="Ventosa A."/>
        </authorList>
    </citation>
    <scope>NUCLEOTIDE SEQUENCE</scope>
    <source>
        <strain evidence="3">F15B</strain>
    </source>
</reference>
<keyword evidence="1" id="KW-0233">DNA recombination</keyword>
<name>A0A8J8P6Q8_9EURY</name>
<sequence>MRLKDYAERDGKRVWLSEKELQRLIDAAADDAEQRAAFLLMGRCGLRRQEVVDVTPADLVTTEHGRVVRVWEGKNDDYREVFAPAELTDVVLGMDRAPDAALVDVADSTLYDWVQRARERCHAATGDAGWLEVGPHDLRRSWGVRLLEAGVLPSVVLELGGWNDWQTFRDHYLAEFSPEALRRERGKVSWLGGTQEASASQHSYAAVGGRPHHE</sequence>
<dbReference type="GO" id="GO:0003677">
    <property type="term" value="F:DNA binding"/>
    <property type="evidence" value="ECO:0007669"/>
    <property type="project" value="InterPro"/>
</dbReference>
<dbReference type="InterPro" id="IPR011010">
    <property type="entry name" value="DNA_brk_join_enz"/>
</dbReference>
<dbReference type="AlphaFoldDB" id="A0A8J8P6Q8"/>
<evidence type="ECO:0000256" key="1">
    <source>
        <dbReference type="ARBA" id="ARBA00023172"/>
    </source>
</evidence>
<dbReference type="Proteomes" id="UP000705823">
    <property type="component" value="Unassembled WGS sequence"/>
</dbReference>
<dbReference type="EMBL" id="RKLU01000011">
    <property type="protein sequence ID" value="TQQ78575.1"/>
    <property type="molecule type" value="Genomic_DNA"/>
</dbReference>
<accession>A0A8J8P6Q8</accession>
<dbReference type="InterPro" id="IPR013762">
    <property type="entry name" value="Integrase-like_cat_sf"/>
</dbReference>
<feature type="domain" description="Tyr recombinase" evidence="2">
    <location>
        <begin position="11"/>
        <end position="186"/>
    </location>
</feature>
<protein>
    <submittedName>
        <fullName evidence="3">Site-specific integrase</fullName>
    </submittedName>
</protein>
<dbReference type="InterPro" id="IPR002104">
    <property type="entry name" value="Integrase_catalytic"/>
</dbReference>
<comment type="caution">
    <text evidence="3">The sequence shown here is derived from an EMBL/GenBank/DDBJ whole genome shotgun (WGS) entry which is preliminary data.</text>
</comment>
<evidence type="ECO:0000313" key="3">
    <source>
        <dbReference type="EMBL" id="TQQ78575.1"/>
    </source>
</evidence>
<dbReference type="OrthoDB" id="216982at2157"/>
<dbReference type="PROSITE" id="PS51898">
    <property type="entry name" value="TYR_RECOMBINASE"/>
    <property type="match status" value="1"/>
</dbReference>